<dbReference type="InterPro" id="IPR045840">
    <property type="entry name" value="Ariadne"/>
</dbReference>
<dbReference type="FunFam" id="3.30.40.10:FF:000019">
    <property type="entry name" value="RBR-type E3 ubiquitin transferase"/>
    <property type="match status" value="1"/>
</dbReference>
<evidence type="ECO:0000313" key="22">
    <source>
        <dbReference type="EMBL" id="KAF7319110.1"/>
    </source>
</evidence>
<keyword evidence="17" id="KW-0325">Glycoprotein</keyword>
<organism evidence="22 23">
    <name type="scientific">Mycena chlorophos</name>
    <name type="common">Agaric fungus</name>
    <name type="synonym">Agaricus chlorophos</name>
    <dbReference type="NCBI Taxonomy" id="658473"/>
    <lineage>
        <taxon>Eukaryota</taxon>
        <taxon>Fungi</taxon>
        <taxon>Dikarya</taxon>
        <taxon>Basidiomycota</taxon>
        <taxon>Agaricomycotina</taxon>
        <taxon>Agaricomycetes</taxon>
        <taxon>Agaricomycetidae</taxon>
        <taxon>Agaricales</taxon>
        <taxon>Marasmiineae</taxon>
        <taxon>Mycenaceae</taxon>
        <taxon>Mycena</taxon>
    </lineage>
</organism>
<comment type="similarity">
    <text evidence="4">Belongs to the PIGX family.</text>
</comment>
<dbReference type="AlphaFoldDB" id="A0A8H6TK99"/>
<dbReference type="GO" id="GO:0061630">
    <property type="term" value="F:ubiquitin protein ligase activity"/>
    <property type="evidence" value="ECO:0007669"/>
    <property type="project" value="UniProtKB-EC"/>
</dbReference>
<evidence type="ECO:0000256" key="18">
    <source>
        <dbReference type="PROSITE-ProRule" id="PRU00175"/>
    </source>
</evidence>
<evidence type="ECO:0000256" key="5">
    <source>
        <dbReference type="ARBA" id="ARBA00012251"/>
    </source>
</evidence>
<evidence type="ECO:0000256" key="3">
    <source>
        <dbReference type="ARBA" id="ARBA00004687"/>
    </source>
</evidence>
<reference evidence="22" key="1">
    <citation type="submission" date="2020-05" db="EMBL/GenBank/DDBJ databases">
        <title>Mycena genomes resolve the evolution of fungal bioluminescence.</title>
        <authorList>
            <person name="Tsai I.J."/>
        </authorList>
    </citation>
    <scope>NUCLEOTIDE SEQUENCE</scope>
    <source>
        <strain evidence="22">110903Hualien_Pintung</strain>
    </source>
</reference>
<keyword evidence="13" id="KW-0256">Endoplasmic reticulum</keyword>
<evidence type="ECO:0000256" key="6">
    <source>
        <dbReference type="ARBA" id="ARBA00022502"/>
    </source>
</evidence>
<dbReference type="UniPathway" id="UPA00196"/>
<dbReference type="SMART" id="SM00647">
    <property type="entry name" value="IBR"/>
    <property type="match status" value="2"/>
</dbReference>
<dbReference type="InterPro" id="IPR002867">
    <property type="entry name" value="IBR_dom"/>
</dbReference>
<comment type="subcellular location">
    <subcellularLocation>
        <location evidence="2">Endoplasmic reticulum membrane</location>
        <topology evidence="2">Single-pass membrane protein</topology>
    </subcellularLocation>
</comment>
<dbReference type="Pfam" id="PF22191">
    <property type="entry name" value="IBR_1"/>
    <property type="match status" value="1"/>
</dbReference>
<dbReference type="EMBL" id="JACAZE010000003">
    <property type="protein sequence ID" value="KAF7319110.1"/>
    <property type="molecule type" value="Genomic_DNA"/>
</dbReference>
<feature type="region of interest" description="Disordered" evidence="19">
    <location>
        <begin position="390"/>
        <end position="414"/>
    </location>
</feature>
<keyword evidence="16" id="KW-0472">Membrane</keyword>
<dbReference type="Proteomes" id="UP000613580">
    <property type="component" value="Unassembled WGS sequence"/>
</dbReference>
<keyword evidence="15" id="KW-1133">Transmembrane helix</keyword>
<dbReference type="PANTHER" id="PTHR11685">
    <property type="entry name" value="RBR FAMILY RING FINGER AND IBR DOMAIN-CONTAINING"/>
    <property type="match status" value="1"/>
</dbReference>
<keyword evidence="6" id="KW-0337">GPI-anchor biosynthesis</keyword>
<dbReference type="SMART" id="SM00780">
    <property type="entry name" value="PIG-X"/>
    <property type="match status" value="1"/>
</dbReference>
<dbReference type="EC" id="2.3.2.31" evidence="5"/>
<evidence type="ECO:0000256" key="1">
    <source>
        <dbReference type="ARBA" id="ARBA00001798"/>
    </source>
</evidence>
<name>A0A8H6TK99_MYCCL</name>
<dbReference type="PROSITE" id="PS50089">
    <property type="entry name" value="ZF_RING_2"/>
    <property type="match status" value="1"/>
</dbReference>
<dbReference type="GO" id="GO:0008270">
    <property type="term" value="F:zinc ion binding"/>
    <property type="evidence" value="ECO:0007669"/>
    <property type="project" value="UniProtKB-KW"/>
</dbReference>
<keyword evidence="11 18" id="KW-0863">Zinc-finger</keyword>
<dbReference type="InterPro" id="IPR044066">
    <property type="entry name" value="TRIAD_supradom"/>
</dbReference>
<accession>A0A8H6TK99</accession>
<comment type="pathway">
    <text evidence="3">Glycolipid biosynthesis; glycosylphosphatidylinositol-anchor biosynthesis.</text>
</comment>
<dbReference type="Gene3D" id="1.20.120.1750">
    <property type="match status" value="1"/>
</dbReference>
<gene>
    <name evidence="22" type="ORF">HMN09_00247300</name>
</gene>
<dbReference type="Gene3D" id="3.30.40.10">
    <property type="entry name" value="Zinc/RING finger domain, C3HC4 (zinc finger)"/>
    <property type="match status" value="1"/>
</dbReference>
<dbReference type="GO" id="GO:0005789">
    <property type="term" value="C:endoplasmic reticulum membrane"/>
    <property type="evidence" value="ECO:0007669"/>
    <property type="project" value="UniProtKB-SubCell"/>
</dbReference>
<dbReference type="Pfam" id="PF21235">
    <property type="entry name" value="UBA_ARI1"/>
    <property type="match status" value="1"/>
</dbReference>
<proteinExistence type="inferred from homology"/>
<keyword evidence="14" id="KW-0862">Zinc</keyword>
<evidence type="ECO:0000256" key="19">
    <source>
        <dbReference type="SAM" id="MobiDB-lite"/>
    </source>
</evidence>
<keyword evidence="10" id="KW-0677">Repeat</keyword>
<dbReference type="FunFam" id="1.20.120.1750:FF:000007">
    <property type="entry name" value="RBR-type E3 ubiquitin transferase"/>
    <property type="match status" value="1"/>
</dbReference>
<dbReference type="InterPro" id="IPR048962">
    <property type="entry name" value="ARIH1-like_UBL"/>
</dbReference>
<sequence length="849" mass="94230">METTSRLQQPHSFHPTFQTSISAYHATPDCSLHLLYALPPLIFVDPYELANRVEFYSFQHAGPSNLELPVFALDPERSNSSVLLTVKAGVETDALVDVQVPLHVRYGAVSNDSQSGFIQTEVPWPVVFHACSGSDSESQIPLMPDSFASPFASKSIRVISTPENVRVAVEIVRTPVGNSSDVRTVELGTAVVIIVCFLYLLRAMQRAVMRRTAKEKVEYLDRRGQGAEGVTSSCSRPPRPLLAKSATRTAACWRARPPTVYPPSLLDAAMSSDYEYSDEDVDNVFDDDEMIQEGDSDGDDGMEDIDDFKVASKPSRKAYDLEYESLSQSAVEQVMASDVEYITGILGVDTSTASLLLRHMSWNKERLIEKYMDNASKVLVDAGVSLPDPETVRPVTSKRPVARSRKRAPSNDSTSFTCSICFDDSPDLKPLALECGHKACSGCWDAYISAKLTEEAEHACRCMAEGCALVAPDAFIRSVISADHYARFQELLVRHFVACTSTLKFCPYPSCTNTVSCPSAASKSSLTTVVPIVSCGARGIGSGVPLSHSQELVKGGSSSSAVKEHKFCFGCVIDSDHRPVVCGVALLWLKKCRDDSETANWIKSNTKECPKCVSTIEKNGGCNHMTCKKCKNEFCWVCMGPWSEHGTAWYSCNRYDEKGGVDARDAQSRSRASLERYLHYYNRWANHEQSAKLARELFTKTEKKMEEMQVTSTLTWIEVQFMKKAVEELDKCRVTLKWTYAMAYYLAKGNEKEMFEDNQRDLERAVEELSELVEAPLDPETITSLRQKVTDKTVYVQKRNAIVLDDTAQGFLDGRWAWNVAVEGFEKPAETESQEIALVASTEDDDGEA</sequence>
<dbReference type="Pfam" id="PF19422">
    <property type="entry name" value="Ariadne"/>
    <property type="match status" value="1"/>
</dbReference>
<dbReference type="GO" id="GO:0016567">
    <property type="term" value="P:protein ubiquitination"/>
    <property type="evidence" value="ECO:0007669"/>
    <property type="project" value="InterPro"/>
</dbReference>
<keyword evidence="7 22" id="KW-0808">Transferase</keyword>
<evidence type="ECO:0000256" key="9">
    <source>
        <dbReference type="ARBA" id="ARBA00022723"/>
    </source>
</evidence>
<evidence type="ECO:0000256" key="2">
    <source>
        <dbReference type="ARBA" id="ARBA00004389"/>
    </source>
</evidence>
<dbReference type="InterPro" id="IPR013083">
    <property type="entry name" value="Znf_RING/FYVE/PHD"/>
</dbReference>
<dbReference type="OrthoDB" id="10009520at2759"/>
<keyword evidence="23" id="KW-1185">Reference proteome</keyword>
<feature type="domain" description="RING-type" evidence="21">
    <location>
        <begin position="414"/>
        <end position="656"/>
    </location>
</feature>
<protein>
    <recommendedName>
        <fullName evidence="5">RBR-type E3 ubiquitin transferase</fullName>
        <ecNumber evidence="5">2.3.2.31</ecNumber>
    </recommendedName>
</protein>
<evidence type="ECO:0000259" key="20">
    <source>
        <dbReference type="PROSITE" id="PS50089"/>
    </source>
</evidence>
<keyword evidence="12" id="KW-0833">Ubl conjugation pathway</keyword>
<keyword evidence="9" id="KW-0479">Metal-binding</keyword>
<evidence type="ECO:0000256" key="7">
    <source>
        <dbReference type="ARBA" id="ARBA00022679"/>
    </source>
</evidence>
<evidence type="ECO:0000256" key="10">
    <source>
        <dbReference type="ARBA" id="ARBA00022737"/>
    </source>
</evidence>
<keyword evidence="8" id="KW-0812">Transmembrane</keyword>
<evidence type="ECO:0000256" key="11">
    <source>
        <dbReference type="ARBA" id="ARBA00022771"/>
    </source>
</evidence>
<feature type="domain" description="RING-type" evidence="20">
    <location>
        <begin position="418"/>
        <end position="460"/>
    </location>
</feature>
<dbReference type="InterPro" id="IPR013233">
    <property type="entry name" value="PIG-X/PBN1"/>
</dbReference>
<evidence type="ECO:0000256" key="4">
    <source>
        <dbReference type="ARBA" id="ARBA00010345"/>
    </source>
</evidence>
<evidence type="ECO:0000259" key="21">
    <source>
        <dbReference type="PROSITE" id="PS51873"/>
    </source>
</evidence>
<dbReference type="InterPro" id="IPR001841">
    <property type="entry name" value="Znf_RING"/>
</dbReference>
<dbReference type="CDD" id="cd20356">
    <property type="entry name" value="Rcat_RBR_HHARI-like"/>
    <property type="match status" value="1"/>
</dbReference>
<evidence type="ECO:0000256" key="14">
    <source>
        <dbReference type="ARBA" id="ARBA00022833"/>
    </source>
</evidence>
<dbReference type="PROSITE" id="PS51873">
    <property type="entry name" value="TRIAD"/>
    <property type="match status" value="1"/>
</dbReference>
<dbReference type="Pfam" id="PF08320">
    <property type="entry name" value="PIG-X"/>
    <property type="match status" value="1"/>
</dbReference>
<dbReference type="InterPro" id="IPR031127">
    <property type="entry name" value="E3_UB_ligase_RBR"/>
</dbReference>
<evidence type="ECO:0000256" key="12">
    <source>
        <dbReference type="ARBA" id="ARBA00022786"/>
    </source>
</evidence>
<comment type="catalytic activity">
    <reaction evidence="1">
        <text>[E2 ubiquitin-conjugating enzyme]-S-ubiquitinyl-L-cysteine + [acceptor protein]-L-lysine = [E2 ubiquitin-conjugating enzyme]-L-cysteine + [acceptor protein]-N(6)-ubiquitinyl-L-lysine.</text>
        <dbReference type="EC" id="2.3.2.31"/>
    </reaction>
</comment>
<evidence type="ECO:0000256" key="15">
    <source>
        <dbReference type="ARBA" id="ARBA00022989"/>
    </source>
</evidence>
<evidence type="ECO:0000256" key="16">
    <source>
        <dbReference type="ARBA" id="ARBA00023136"/>
    </source>
</evidence>
<comment type="caution">
    <text evidence="22">The sequence shown here is derived from an EMBL/GenBank/DDBJ whole genome shotgun (WGS) entry which is preliminary data.</text>
</comment>
<evidence type="ECO:0000256" key="8">
    <source>
        <dbReference type="ARBA" id="ARBA00022692"/>
    </source>
</evidence>
<evidence type="ECO:0000256" key="13">
    <source>
        <dbReference type="ARBA" id="ARBA00022824"/>
    </source>
</evidence>
<evidence type="ECO:0000313" key="23">
    <source>
        <dbReference type="Proteomes" id="UP000613580"/>
    </source>
</evidence>
<dbReference type="SUPFAM" id="SSF57850">
    <property type="entry name" value="RING/U-box"/>
    <property type="match status" value="2"/>
</dbReference>
<evidence type="ECO:0000256" key="17">
    <source>
        <dbReference type="ARBA" id="ARBA00023180"/>
    </source>
</evidence>
<dbReference type="GO" id="GO:0006506">
    <property type="term" value="P:GPI anchor biosynthetic process"/>
    <property type="evidence" value="ECO:0007669"/>
    <property type="project" value="UniProtKB-UniPathway"/>
</dbReference>